<accession>A0A1G2GX31</accession>
<protein>
    <submittedName>
        <fullName evidence="1">Uncharacterized protein</fullName>
    </submittedName>
</protein>
<name>A0A1G2GX31_9BACT</name>
<dbReference type="AlphaFoldDB" id="A0A1G2GX31"/>
<dbReference type="Proteomes" id="UP000179106">
    <property type="component" value="Unassembled WGS sequence"/>
</dbReference>
<reference evidence="1 2" key="1">
    <citation type="journal article" date="2016" name="Nat. Commun.">
        <title>Thousands of microbial genomes shed light on interconnected biogeochemical processes in an aquifer system.</title>
        <authorList>
            <person name="Anantharaman K."/>
            <person name="Brown C.T."/>
            <person name="Hug L.A."/>
            <person name="Sharon I."/>
            <person name="Castelle C.J."/>
            <person name="Probst A.J."/>
            <person name="Thomas B.C."/>
            <person name="Singh A."/>
            <person name="Wilkins M.J."/>
            <person name="Karaoz U."/>
            <person name="Brodie E.L."/>
            <person name="Williams K.H."/>
            <person name="Hubbard S.S."/>
            <person name="Banfield J.F."/>
        </authorList>
    </citation>
    <scope>NUCLEOTIDE SEQUENCE [LARGE SCALE GENOMIC DNA]</scope>
</reference>
<evidence type="ECO:0000313" key="1">
    <source>
        <dbReference type="EMBL" id="OGZ54775.1"/>
    </source>
</evidence>
<comment type="caution">
    <text evidence="1">The sequence shown here is derived from an EMBL/GenBank/DDBJ whole genome shotgun (WGS) entry which is preliminary data.</text>
</comment>
<organism evidence="1 2">
    <name type="scientific">Candidatus Ryanbacteria bacterium RIFCSPLOWO2_01_FULL_48_26</name>
    <dbReference type="NCBI Taxonomy" id="1802126"/>
    <lineage>
        <taxon>Bacteria</taxon>
        <taxon>Candidatus Ryaniibacteriota</taxon>
    </lineage>
</organism>
<sequence>MPFLPKPKAWHWTAHARFKMKFYGLSEARVRRIVNSPKRIEEGIAPKTVAMMQVAGSAKHPYELWTMIVDEKSRRKVISAWRYPGVTKPKSEIAINFLKQEYNEFNSKKEYT</sequence>
<gene>
    <name evidence="1" type="ORF">A3B25_02885</name>
</gene>
<dbReference type="EMBL" id="MHNW01000001">
    <property type="protein sequence ID" value="OGZ54775.1"/>
    <property type="molecule type" value="Genomic_DNA"/>
</dbReference>
<evidence type="ECO:0000313" key="2">
    <source>
        <dbReference type="Proteomes" id="UP000179106"/>
    </source>
</evidence>
<dbReference type="STRING" id="1802126.A3B25_02885"/>
<proteinExistence type="predicted"/>